<evidence type="ECO:0000313" key="5">
    <source>
        <dbReference type="Proteomes" id="UP000190027"/>
    </source>
</evidence>
<evidence type="ECO:0000256" key="1">
    <source>
        <dbReference type="ARBA" id="ARBA00022729"/>
    </source>
</evidence>
<dbReference type="AlphaFoldDB" id="A0A1T4XL84"/>
<sequence length="221" mass="24414">MKKILVLTMMLILAMSSMAVASGPNYVGVRGGGMLMDYSDIHVSDTELYHDEDDVVFGAGLVLGRSLEDDLGVPLRAELEYMYRSDFEYGWSETGGGDNVDVDVESNVQTLFANMYYDIDTDTDFTPFVGFGLGLARVETEWSGNGTIGGAAFNEGEEDTEYNFAWNLGLGCAYDFNKNWTMEAGYRYVDFGQGKVKVLNGSHIRGDGTSNEFLLGVRYNF</sequence>
<organism evidence="4 5">
    <name type="scientific">Paucidesulfovibrio gracilis DSM 16080</name>
    <dbReference type="NCBI Taxonomy" id="1121449"/>
    <lineage>
        <taxon>Bacteria</taxon>
        <taxon>Pseudomonadati</taxon>
        <taxon>Thermodesulfobacteriota</taxon>
        <taxon>Desulfovibrionia</taxon>
        <taxon>Desulfovibrionales</taxon>
        <taxon>Desulfovibrionaceae</taxon>
        <taxon>Paucidesulfovibrio</taxon>
    </lineage>
</organism>
<dbReference type="RefSeq" id="WP_078717747.1">
    <property type="nucleotide sequence ID" value="NZ_FUYC01000012.1"/>
</dbReference>
<dbReference type="InterPro" id="IPR011250">
    <property type="entry name" value="OMP/PagP_B-barrel"/>
</dbReference>
<dbReference type="Pfam" id="PF13505">
    <property type="entry name" value="OMP_b-brl"/>
    <property type="match status" value="1"/>
</dbReference>
<keyword evidence="1 2" id="KW-0732">Signal</keyword>
<feature type="domain" description="Outer membrane protein beta-barrel" evidence="3">
    <location>
        <begin position="8"/>
        <end position="221"/>
    </location>
</feature>
<dbReference type="OrthoDB" id="5451288at2"/>
<feature type="signal peptide" evidence="2">
    <location>
        <begin position="1"/>
        <end position="21"/>
    </location>
</feature>
<feature type="chain" id="PRO_5013227781" evidence="2">
    <location>
        <begin position="22"/>
        <end position="221"/>
    </location>
</feature>
<evidence type="ECO:0000313" key="4">
    <source>
        <dbReference type="EMBL" id="SKA90256.1"/>
    </source>
</evidence>
<dbReference type="SUPFAM" id="SSF56925">
    <property type="entry name" value="OMPA-like"/>
    <property type="match status" value="1"/>
</dbReference>
<dbReference type="EMBL" id="FUYC01000012">
    <property type="protein sequence ID" value="SKA90256.1"/>
    <property type="molecule type" value="Genomic_DNA"/>
</dbReference>
<evidence type="ECO:0000259" key="3">
    <source>
        <dbReference type="Pfam" id="PF13505"/>
    </source>
</evidence>
<evidence type="ECO:0000256" key="2">
    <source>
        <dbReference type="SAM" id="SignalP"/>
    </source>
</evidence>
<dbReference type="STRING" id="1121449.SAMN02745704_02196"/>
<dbReference type="InterPro" id="IPR027385">
    <property type="entry name" value="Beta-barrel_OMP"/>
</dbReference>
<gene>
    <name evidence="4" type="ORF">SAMN02745704_02196</name>
</gene>
<reference evidence="4 5" key="1">
    <citation type="submission" date="2017-02" db="EMBL/GenBank/DDBJ databases">
        <authorList>
            <person name="Peterson S.W."/>
        </authorList>
    </citation>
    <scope>NUCLEOTIDE SEQUENCE [LARGE SCALE GENOMIC DNA]</scope>
    <source>
        <strain evidence="4 5">DSM 16080</strain>
    </source>
</reference>
<name>A0A1T4XL84_9BACT</name>
<proteinExistence type="predicted"/>
<accession>A0A1T4XL84</accession>
<protein>
    <submittedName>
        <fullName evidence="4">Opacity protein</fullName>
    </submittedName>
</protein>
<dbReference type="Proteomes" id="UP000190027">
    <property type="component" value="Unassembled WGS sequence"/>
</dbReference>
<keyword evidence="5" id="KW-1185">Reference proteome</keyword>
<dbReference type="Gene3D" id="2.40.160.20">
    <property type="match status" value="1"/>
</dbReference>